<dbReference type="Pfam" id="PF13796">
    <property type="entry name" value="Sensor"/>
    <property type="match status" value="1"/>
</dbReference>
<protein>
    <submittedName>
        <fullName evidence="3">Luciferase</fullName>
    </submittedName>
</protein>
<feature type="domain" description="Putative sensor" evidence="2">
    <location>
        <begin position="14"/>
        <end position="189"/>
    </location>
</feature>
<dbReference type="Proteomes" id="UP000615455">
    <property type="component" value="Unassembled WGS sequence"/>
</dbReference>
<evidence type="ECO:0000313" key="3">
    <source>
        <dbReference type="EMBL" id="GFZ86810.1"/>
    </source>
</evidence>
<proteinExistence type="predicted"/>
<keyword evidence="1" id="KW-0472">Membrane</keyword>
<feature type="transmembrane region" description="Helical" evidence="1">
    <location>
        <begin position="154"/>
        <end position="179"/>
    </location>
</feature>
<organism evidence="3 4">
    <name type="scientific">Paenibacillus marchantiophytorum</name>
    <dbReference type="NCBI Taxonomy" id="1619310"/>
    <lineage>
        <taxon>Bacteria</taxon>
        <taxon>Bacillati</taxon>
        <taxon>Bacillota</taxon>
        <taxon>Bacilli</taxon>
        <taxon>Bacillales</taxon>
        <taxon>Paenibacillaceae</taxon>
        <taxon>Paenibacillus</taxon>
    </lineage>
</organism>
<evidence type="ECO:0000256" key="1">
    <source>
        <dbReference type="SAM" id="Phobius"/>
    </source>
</evidence>
<sequence length="197" mass="22731">MNQIIRKHMRNCCFLLLTFLTGLFYFCFFLVGITFGITMAFTLVGLPILSYVLSATSKFVQYERIQTKVYTDISTYDVPSRSRPQGGLWEQVKTELMDGRNWKAIFWLMLKFVIGLICLLCVVLFYVAPFIFLLAPVMYLWMDITFVGMEIRTFGASLLVMLAGVLYLWIGPYLGSILVKWIGGYTRRLVGSFVRNQ</sequence>
<gene>
    <name evidence="3" type="ORF">GCM10008018_36050</name>
</gene>
<accession>A0ABQ1ETP0</accession>
<keyword evidence="4" id="KW-1185">Reference proteome</keyword>
<dbReference type="RefSeq" id="WP_189013583.1">
    <property type="nucleotide sequence ID" value="NZ_BMHE01000018.1"/>
</dbReference>
<evidence type="ECO:0000313" key="4">
    <source>
        <dbReference type="Proteomes" id="UP000615455"/>
    </source>
</evidence>
<feature type="transmembrane region" description="Helical" evidence="1">
    <location>
        <begin position="37"/>
        <end position="56"/>
    </location>
</feature>
<feature type="transmembrane region" description="Helical" evidence="1">
    <location>
        <begin position="12"/>
        <end position="31"/>
    </location>
</feature>
<comment type="caution">
    <text evidence="3">The sequence shown here is derived from an EMBL/GenBank/DDBJ whole genome shotgun (WGS) entry which is preliminary data.</text>
</comment>
<keyword evidence="1" id="KW-1133">Transmembrane helix</keyword>
<keyword evidence="1" id="KW-0812">Transmembrane</keyword>
<evidence type="ECO:0000259" key="2">
    <source>
        <dbReference type="Pfam" id="PF13796"/>
    </source>
</evidence>
<feature type="transmembrane region" description="Helical" evidence="1">
    <location>
        <begin position="105"/>
        <end position="134"/>
    </location>
</feature>
<dbReference type="EMBL" id="BMHE01000018">
    <property type="protein sequence ID" value="GFZ86810.1"/>
    <property type="molecule type" value="Genomic_DNA"/>
</dbReference>
<reference evidence="4" key="1">
    <citation type="journal article" date="2019" name="Int. J. Syst. Evol. Microbiol.">
        <title>The Global Catalogue of Microorganisms (GCM) 10K type strain sequencing project: providing services to taxonomists for standard genome sequencing and annotation.</title>
        <authorList>
            <consortium name="The Broad Institute Genomics Platform"/>
            <consortium name="The Broad Institute Genome Sequencing Center for Infectious Disease"/>
            <person name="Wu L."/>
            <person name="Ma J."/>
        </authorList>
    </citation>
    <scope>NUCLEOTIDE SEQUENCE [LARGE SCALE GENOMIC DNA]</scope>
    <source>
        <strain evidence="4">CGMCC 1.15043</strain>
    </source>
</reference>
<name>A0ABQ1ETP0_9BACL</name>
<dbReference type="InterPro" id="IPR025828">
    <property type="entry name" value="Put_sensor_dom"/>
</dbReference>